<feature type="transmembrane region" description="Helical" evidence="1">
    <location>
        <begin position="12"/>
        <end position="38"/>
    </location>
</feature>
<dbReference type="EMBL" id="BSPD01000092">
    <property type="protein sequence ID" value="GLS27893.1"/>
    <property type="molecule type" value="Genomic_DNA"/>
</dbReference>
<dbReference type="AlphaFoldDB" id="A0AA37T5U0"/>
<comment type="caution">
    <text evidence="2">The sequence shown here is derived from an EMBL/GenBank/DDBJ whole genome shotgun (WGS) entry which is preliminary data.</text>
</comment>
<name>A0AA37T5U0_9GAMM</name>
<evidence type="ECO:0000256" key="1">
    <source>
        <dbReference type="SAM" id="Phobius"/>
    </source>
</evidence>
<dbReference type="Proteomes" id="UP001156870">
    <property type="component" value="Unassembled WGS sequence"/>
</dbReference>
<gene>
    <name evidence="2" type="ORF">GCM10007877_36120</name>
</gene>
<evidence type="ECO:0008006" key="4">
    <source>
        <dbReference type="Google" id="ProtNLM"/>
    </source>
</evidence>
<keyword evidence="1" id="KW-0472">Membrane</keyword>
<keyword evidence="3" id="KW-1185">Reference proteome</keyword>
<evidence type="ECO:0000313" key="2">
    <source>
        <dbReference type="EMBL" id="GLS27893.1"/>
    </source>
</evidence>
<keyword evidence="1" id="KW-0812">Transmembrane</keyword>
<feature type="transmembrane region" description="Helical" evidence="1">
    <location>
        <begin position="82"/>
        <end position="103"/>
    </location>
</feature>
<dbReference type="RefSeq" id="WP_232595117.1">
    <property type="nucleotide sequence ID" value="NZ_BSPD01000092.1"/>
</dbReference>
<evidence type="ECO:0000313" key="3">
    <source>
        <dbReference type="Proteomes" id="UP001156870"/>
    </source>
</evidence>
<keyword evidence="1" id="KW-1133">Transmembrane helix</keyword>
<proteinExistence type="predicted"/>
<feature type="transmembrane region" description="Helical" evidence="1">
    <location>
        <begin position="109"/>
        <end position="135"/>
    </location>
</feature>
<organism evidence="2 3">
    <name type="scientific">Marinibactrum halimedae</name>
    <dbReference type="NCBI Taxonomy" id="1444977"/>
    <lineage>
        <taxon>Bacteria</taxon>
        <taxon>Pseudomonadati</taxon>
        <taxon>Pseudomonadota</taxon>
        <taxon>Gammaproteobacteria</taxon>
        <taxon>Cellvibrionales</taxon>
        <taxon>Cellvibrionaceae</taxon>
        <taxon>Marinibactrum</taxon>
    </lineage>
</organism>
<accession>A0AA37T5U0</accession>
<protein>
    <recommendedName>
        <fullName evidence="4">DUF1449 family protein</fullName>
    </recommendedName>
</protein>
<sequence>MFVFLFSESMAPFFHIIASFPTLIFTSLLVFVVLYWLIAMLGLVDIDVLDLPEADMDAGVDGNSVMAGLLLKFGLEGVPVTLIISIITILGWFISFLLTYFAMPLMGNTMMALLIGSGIFIAAFYGSVMATAYAIRPLRPLFKNATADVQKDIIGQVAIVRTSRVDEEFGEADFNDGGAGLILKIRAAAEDKLTRGDKVILMEYVKENGFFRVISEKEFTQ</sequence>
<reference evidence="2 3" key="1">
    <citation type="journal article" date="2014" name="Int. J. Syst. Evol. Microbiol.">
        <title>Complete genome sequence of Corynebacterium casei LMG S-19264T (=DSM 44701T), isolated from a smear-ripened cheese.</title>
        <authorList>
            <consortium name="US DOE Joint Genome Institute (JGI-PGF)"/>
            <person name="Walter F."/>
            <person name="Albersmeier A."/>
            <person name="Kalinowski J."/>
            <person name="Ruckert C."/>
        </authorList>
    </citation>
    <scope>NUCLEOTIDE SEQUENCE [LARGE SCALE GENOMIC DNA]</scope>
    <source>
        <strain evidence="2 3">NBRC 110095</strain>
    </source>
</reference>